<reference evidence="3" key="1">
    <citation type="submission" date="2016-02" db="EMBL/GenBank/DDBJ databases">
        <authorList>
            <person name="Wibberg D."/>
        </authorList>
    </citation>
    <scope>NUCLEOTIDE SEQUENCE [LARGE SCALE GENOMIC DNA]</scope>
</reference>
<dbReference type="Pfam" id="PF03009">
    <property type="entry name" value="GDPD"/>
    <property type="match status" value="1"/>
</dbReference>
<dbReference type="EMBL" id="FLUV01000605">
    <property type="protein sequence ID" value="SBW19711.1"/>
    <property type="molecule type" value="Genomic_DNA"/>
</dbReference>
<feature type="domain" description="GP-PDE" evidence="1">
    <location>
        <begin position="1"/>
        <end position="240"/>
    </location>
</feature>
<organism evidence="2 3">
    <name type="scientific">Candidatus Protofrankia californiensis</name>
    <dbReference type="NCBI Taxonomy" id="1839754"/>
    <lineage>
        <taxon>Bacteria</taxon>
        <taxon>Bacillati</taxon>
        <taxon>Actinomycetota</taxon>
        <taxon>Actinomycetes</taxon>
        <taxon>Frankiales</taxon>
        <taxon>Frankiaceae</taxon>
        <taxon>Protofrankia</taxon>
    </lineage>
</organism>
<dbReference type="SUPFAM" id="SSF51695">
    <property type="entry name" value="PLC-like phosphodiesterases"/>
    <property type="match status" value="1"/>
</dbReference>
<dbReference type="PROSITE" id="PS51704">
    <property type="entry name" value="GP_PDE"/>
    <property type="match status" value="1"/>
</dbReference>
<dbReference type="PANTHER" id="PTHR46211">
    <property type="entry name" value="GLYCEROPHOSPHORYL DIESTER PHOSPHODIESTERASE"/>
    <property type="match status" value="1"/>
</dbReference>
<dbReference type="RefSeq" id="WP_131769595.1">
    <property type="nucleotide sequence ID" value="NZ_CAAAFT010000094.1"/>
</dbReference>
<gene>
    <name evidence="2" type="ORF">FDG2_1477</name>
</gene>
<dbReference type="Gene3D" id="3.20.20.190">
    <property type="entry name" value="Phosphatidylinositol (PI) phosphodiesterase"/>
    <property type="match status" value="1"/>
</dbReference>
<keyword evidence="3" id="KW-1185">Reference proteome</keyword>
<evidence type="ECO:0000313" key="3">
    <source>
        <dbReference type="Proteomes" id="UP000199013"/>
    </source>
</evidence>
<evidence type="ECO:0000259" key="1">
    <source>
        <dbReference type="PROSITE" id="PS51704"/>
    </source>
</evidence>
<accession>A0A1C3NVP1</accession>
<dbReference type="Proteomes" id="UP000199013">
    <property type="component" value="Unassembled WGS sequence"/>
</dbReference>
<dbReference type="PANTHER" id="PTHR46211:SF14">
    <property type="entry name" value="GLYCEROPHOSPHODIESTER PHOSPHODIESTERASE"/>
    <property type="match status" value="1"/>
</dbReference>
<evidence type="ECO:0000313" key="2">
    <source>
        <dbReference type="EMBL" id="SBW19711.1"/>
    </source>
</evidence>
<proteinExistence type="predicted"/>
<dbReference type="InterPro" id="IPR030395">
    <property type="entry name" value="GP_PDE_dom"/>
</dbReference>
<dbReference type="CDD" id="cd08556">
    <property type="entry name" value="GDPD"/>
    <property type="match status" value="1"/>
</dbReference>
<dbReference type="AlphaFoldDB" id="A0A1C3NVP1"/>
<name>A0A1C3NVP1_9ACTN</name>
<dbReference type="GO" id="GO:0006629">
    <property type="term" value="P:lipid metabolic process"/>
    <property type="evidence" value="ECO:0007669"/>
    <property type="project" value="InterPro"/>
</dbReference>
<sequence>MQVLGHRGSRIPGPENTVEAVDAALRAGADGIEVDVRRSADGDLVCVHDPRLPGRLTGRAVVRRTTRELTHLGVPTLAEILDVWDGRGRIILEVKNQPGQPDFDAPRERTARTLIEFLQARGLARASGAVAPAAVTVSSFDWFAIEAVRDAGIGVSTAFLAMPRMSVSGGIAYVRSAGHHELHAHISSVLGSSEVPERVRAAGVSLVTWTVTSVRDADELRQAGVDAVICDDPAEVVRGLGRGAA</sequence>
<protein>
    <submittedName>
        <fullName evidence="2">Glycerophosphoryl diester phosphodiesterase</fullName>
    </submittedName>
</protein>
<dbReference type="GO" id="GO:0008081">
    <property type="term" value="F:phosphoric diester hydrolase activity"/>
    <property type="evidence" value="ECO:0007669"/>
    <property type="project" value="InterPro"/>
</dbReference>
<dbReference type="InterPro" id="IPR017946">
    <property type="entry name" value="PLC-like_Pdiesterase_TIM-brl"/>
</dbReference>